<dbReference type="GO" id="GO:0005886">
    <property type="term" value="C:plasma membrane"/>
    <property type="evidence" value="ECO:0007669"/>
    <property type="project" value="TreeGrafter"/>
</dbReference>
<keyword evidence="7 9" id="KW-0472">Membrane</keyword>
<dbReference type="GO" id="GO:0006887">
    <property type="term" value="P:exocytosis"/>
    <property type="evidence" value="ECO:0007669"/>
    <property type="project" value="TreeGrafter"/>
</dbReference>
<dbReference type="WBParaSite" id="ACRNAN_scaffold11284.g28605.t1">
    <property type="protein sequence ID" value="ACRNAN_scaffold11284.g28605.t1"/>
    <property type="gene ID" value="ACRNAN_scaffold11284.g28605"/>
</dbReference>
<dbReference type="SMART" id="SM00397">
    <property type="entry name" value="t_SNARE"/>
    <property type="match status" value="1"/>
</dbReference>
<organism evidence="11 12">
    <name type="scientific">Acrobeloides nanus</name>
    <dbReference type="NCBI Taxonomy" id="290746"/>
    <lineage>
        <taxon>Eukaryota</taxon>
        <taxon>Metazoa</taxon>
        <taxon>Ecdysozoa</taxon>
        <taxon>Nematoda</taxon>
        <taxon>Chromadorea</taxon>
        <taxon>Rhabditida</taxon>
        <taxon>Tylenchina</taxon>
        <taxon>Cephalobomorpha</taxon>
        <taxon>Cephaloboidea</taxon>
        <taxon>Cephalobidae</taxon>
        <taxon>Acrobeloides</taxon>
    </lineage>
</organism>
<evidence type="ECO:0000313" key="12">
    <source>
        <dbReference type="WBParaSite" id="ACRNAN_scaffold11284.g28605.t1"/>
    </source>
</evidence>
<dbReference type="GO" id="GO:0000149">
    <property type="term" value="F:SNARE binding"/>
    <property type="evidence" value="ECO:0007669"/>
    <property type="project" value="TreeGrafter"/>
</dbReference>
<evidence type="ECO:0000256" key="6">
    <source>
        <dbReference type="ARBA" id="ARBA00022989"/>
    </source>
</evidence>
<evidence type="ECO:0000256" key="4">
    <source>
        <dbReference type="ARBA" id="ARBA00022692"/>
    </source>
</evidence>
<proteinExistence type="inferred from homology"/>
<dbReference type="PROSITE" id="PS00914">
    <property type="entry name" value="SYNTAXIN"/>
    <property type="match status" value="1"/>
</dbReference>
<dbReference type="GO" id="GO:0006886">
    <property type="term" value="P:intracellular protein transport"/>
    <property type="evidence" value="ECO:0007669"/>
    <property type="project" value="InterPro"/>
</dbReference>
<dbReference type="Gene3D" id="1.20.58.70">
    <property type="match status" value="1"/>
</dbReference>
<dbReference type="PROSITE" id="PS50192">
    <property type="entry name" value="T_SNARE"/>
    <property type="match status" value="1"/>
</dbReference>
<dbReference type="PANTHER" id="PTHR19957:SF307">
    <property type="entry name" value="PROTEIN SSO1-RELATED"/>
    <property type="match status" value="1"/>
</dbReference>
<keyword evidence="3" id="KW-0813">Transport</keyword>
<evidence type="ECO:0000256" key="1">
    <source>
        <dbReference type="ARBA" id="ARBA00004211"/>
    </source>
</evidence>
<dbReference type="AlphaFoldDB" id="A0A914CKG7"/>
<dbReference type="GO" id="GO:0006906">
    <property type="term" value="P:vesicle fusion"/>
    <property type="evidence" value="ECO:0007669"/>
    <property type="project" value="TreeGrafter"/>
</dbReference>
<protein>
    <submittedName>
        <fullName evidence="12">t-SNARE coiled-coil homology domain-containing protein</fullName>
    </submittedName>
</protein>
<dbReference type="InterPro" id="IPR006011">
    <property type="entry name" value="Syntaxin_N"/>
</dbReference>
<dbReference type="GO" id="GO:0006836">
    <property type="term" value="P:neurotransmitter transport"/>
    <property type="evidence" value="ECO:0007669"/>
    <property type="project" value="UniProtKB-KW"/>
</dbReference>
<dbReference type="Pfam" id="PF00804">
    <property type="entry name" value="Syntaxin"/>
    <property type="match status" value="1"/>
</dbReference>
<comment type="similarity">
    <text evidence="2 8">Belongs to the syntaxin family.</text>
</comment>
<dbReference type="InterPro" id="IPR045242">
    <property type="entry name" value="Syntaxin"/>
</dbReference>
<dbReference type="GO" id="GO:0048278">
    <property type="term" value="P:vesicle docking"/>
    <property type="evidence" value="ECO:0007669"/>
    <property type="project" value="TreeGrafter"/>
</dbReference>
<evidence type="ECO:0000256" key="8">
    <source>
        <dbReference type="RuleBase" id="RU003858"/>
    </source>
</evidence>
<evidence type="ECO:0000256" key="2">
    <source>
        <dbReference type="ARBA" id="ARBA00009063"/>
    </source>
</evidence>
<dbReference type="PANTHER" id="PTHR19957">
    <property type="entry name" value="SYNTAXIN"/>
    <property type="match status" value="1"/>
</dbReference>
<dbReference type="InterPro" id="IPR000727">
    <property type="entry name" value="T_SNARE_dom"/>
</dbReference>
<dbReference type="GO" id="GO:0031201">
    <property type="term" value="C:SNARE complex"/>
    <property type="evidence" value="ECO:0007669"/>
    <property type="project" value="TreeGrafter"/>
</dbReference>
<dbReference type="SMART" id="SM00503">
    <property type="entry name" value="SynN"/>
    <property type="match status" value="1"/>
</dbReference>
<keyword evidence="5" id="KW-0532">Neurotransmitter transport</keyword>
<dbReference type="CDD" id="cd15848">
    <property type="entry name" value="SNARE_syntaxin1-like"/>
    <property type="match status" value="1"/>
</dbReference>
<sequence>MVKDRLEEFREKAKLPNIFAREETSENTRILNQNSIEAFMDQIRNLQERRIKMEECLNSIRDIHDAILKSPSVNPNLSNDLNSKLESFKAQSYAINNVLKAMNSNISPDFEATQTNFRIKQSQMMNISRKFQNLMIEFNHEQLRYREKSQQRIRSYLQISGIQMDDDAIDEAFETGKFFDTVSVLLAERDKKSVFEDVRNRHADIVKLEASIRELHEIFQDMNMLIGCQGEMLNNIERNIDAATVEVTKAAQNVKYAQAAKERNIKLKIAAVLCTIILILILIFTGTGIFCFYFSSMCQKNMV</sequence>
<evidence type="ECO:0000313" key="11">
    <source>
        <dbReference type="Proteomes" id="UP000887540"/>
    </source>
</evidence>
<accession>A0A914CKG7</accession>
<evidence type="ECO:0000256" key="5">
    <source>
        <dbReference type="ARBA" id="ARBA00022775"/>
    </source>
</evidence>
<reference evidence="12" key="1">
    <citation type="submission" date="2022-11" db="UniProtKB">
        <authorList>
            <consortium name="WormBaseParasite"/>
        </authorList>
    </citation>
    <scope>IDENTIFICATION</scope>
</reference>
<dbReference type="InterPro" id="IPR006012">
    <property type="entry name" value="Syntaxin/epimorphin_CS"/>
</dbReference>
<keyword evidence="6 9" id="KW-1133">Transmembrane helix</keyword>
<dbReference type="InterPro" id="IPR010989">
    <property type="entry name" value="SNARE"/>
</dbReference>
<name>A0A914CKG7_9BILA</name>
<dbReference type="Gene3D" id="1.20.5.110">
    <property type="match status" value="1"/>
</dbReference>
<feature type="transmembrane region" description="Helical" evidence="9">
    <location>
        <begin position="269"/>
        <end position="295"/>
    </location>
</feature>
<comment type="subcellular location">
    <subcellularLocation>
        <location evidence="1">Membrane</location>
        <topology evidence="1">Single-pass type IV membrane protein</topology>
    </subcellularLocation>
</comment>
<evidence type="ECO:0000256" key="7">
    <source>
        <dbReference type="ARBA" id="ARBA00023136"/>
    </source>
</evidence>
<dbReference type="SUPFAM" id="SSF47661">
    <property type="entry name" value="t-snare proteins"/>
    <property type="match status" value="1"/>
</dbReference>
<evidence type="ECO:0000256" key="3">
    <source>
        <dbReference type="ARBA" id="ARBA00022448"/>
    </source>
</evidence>
<feature type="domain" description="T-SNARE coiled-coil homology" evidence="10">
    <location>
        <begin position="195"/>
        <end position="257"/>
    </location>
</feature>
<evidence type="ECO:0000256" key="9">
    <source>
        <dbReference type="SAM" id="Phobius"/>
    </source>
</evidence>
<dbReference type="GO" id="GO:0005484">
    <property type="term" value="F:SNAP receptor activity"/>
    <property type="evidence" value="ECO:0007669"/>
    <property type="project" value="InterPro"/>
</dbReference>
<keyword evidence="11" id="KW-1185">Reference proteome</keyword>
<evidence type="ECO:0000259" key="10">
    <source>
        <dbReference type="PROSITE" id="PS50192"/>
    </source>
</evidence>
<dbReference type="Proteomes" id="UP000887540">
    <property type="component" value="Unplaced"/>
</dbReference>
<keyword evidence="4 9" id="KW-0812">Transmembrane</keyword>
<dbReference type="GO" id="GO:0012505">
    <property type="term" value="C:endomembrane system"/>
    <property type="evidence" value="ECO:0007669"/>
    <property type="project" value="TreeGrafter"/>
</dbReference>